<gene>
    <name evidence="2" type="ORF">DI626_02955</name>
</gene>
<proteinExistence type="predicted"/>
<accession>A0A2W5A646</accession>
<keyword evidence="1" id="KW-0812">Transmembrane</keyword>
<keyword evidence="1" id="KW-1133">Transmembrane helix</keyword>
<keyword evidence="1" id="KW-0472">Membrane</keyword>
<protein>
    <submittedName>
        <fullName evidence="2">Uncharacterized protein</fullName>
    </submittedName>
</protein>
<dbReference type="AlphaFoldDB" id="A0A2W5A646"/>
<dbReference type="Proteomes" id="UP000249557">
    <property type="component" value="Unassembled WGS sequence"/>
</dbReference>
<evidence type="ECO:0000256" key="1">
    <source>
        <dbReference type="SAM" id="Phobius"/>
    </source>
</evidence>
<dbReference type="EMBL" id="QFNK01000036">
    <property type="protein sequence ID" value="PZO87909.1"/>
    <property type="molecule type" value="Genomic_DNA"/>
</dbReference>
<organism evidence="2 3">
    <name type="scientific">Micavibrio aeruginosavorus</name>
    <dbReference type="NCBI Taxonomy" id="349221"/>
    <lineage>
        <taxon>Bacteria</taxon>
        <taxon>Pseudomonadati</taxon>
        <taxon>Bdellovibrionota</taxon>
        <taxon>Bdellovibrionia</taxon>
        <taxon>Bdellovibrionales</taxon>
        <taxon>Pseudobdellovibrionaceae</taxon>
        <taxon>Micavibrio</taxon>
    </lineage>
</organism>
<reference evidence="2 3" key="1">
    <citation type="submission" date="2017-08" db="EMBL/GenBank/DDBJ databases">
        <title>Infants hospitalized years apart are colonized by the same room-sourced microbial strains.</title>
        <authorList>
            <person name="Brooks B."/>
            <person name="Olm M.R."/>
            <person name="Firek B.A."/>
            <person name="Baker R."/>
            <person name="Thomas B.C."/>
            <person name="Morowitz M.J."/>
            <person name="Banfield J.F."/>
        </authorList>
    </citation>
    <scope>NUCLEOTIDE SEQUENCE [LARGE SCALE GENOMIC DNA]</scope>
    <source>
        <strain evidence="2">S2_018_000_R2_104</strain>
    </source>
</reference>
<sequence length="392" mass="40808">MSRYSFSRGSVLLSIYLSIGVIALLGSIGMNMLQGPITTMAKVTKHTTAQNNMAAAGKLILVKSARDTGDCDNDGVIEPVEWRDAGGLPFPTNGGLLPATVGASLQDPWGTSYGYCAWDHGSQYNHPACVQNKRLKGDAVPSNLVIAIISAGPDKVFQSGCRPHGSGEYVLKATGADDIIVTYNFAEAMAASGGLWNLKDGDTGTATIAKNLSVTDSQGAEQLHFNAASKSLSIGSGGTGSMPTVKADYVQGMTDPSKITLLSNVEMGGNRVRGIGAPLLDSDAATRKYVDDKFASSSTTKKIKCEAFVFSGYSGGTTVALDKSSLGDCKKACEAAGAQCCSAQYKTLASNPNAELNSCTGHIDGKPSGTLVNLLAGLLFPAYIGAYCYEQY</sequence>
<evidence type="ECO:0000313" key="3">
    <source>
        <dbReference type="Proteomes" id="UP000249557"/>
    </source>
</evidence>
<name>A0A2W5A646_9BACT</name>
<comment type="caution">
    <text evidence="2">The sequence shown here is derived from an EMBL/GenBank/DDBJ whole genome shotgun (WGS) entry which is preliminary data.</text>
</comment>
<feature type="transmembrane region" description="Helical" evidence="1">
    <location>
        <begin position="12"/>
        <end position="33"/>
    </location>
</feature>
<evidence type="ECO:0000313" key="2">
    <source>
        <dbReference type="EMBL" id="PZO87909.1"/>
    </source>
</evidence>